<keyword evidence="3 4" id="KW-0443">Lipid metabolism</keyword>
<dbReference type="EMBL" id="JAZHXJ010000034">
    <property type="protein sequence ID" value="KAL1880204.1"/>
    <property type="molecule type" value="Genomic_DNA"/>
</dbReference>
<dbReference type="Gene3D" id="3.40.50.1820">
    <property type="entry name" value="alpha/beta hydrolase"/>
    <property type="match status" value="1"/>
</dbReference>
<name>A0ABR3XXF3_9PEZI</name>
<feature type="region of interest" description="Disordered" evidence="5">
    <location>
        <begin position="547"/>
        <end position="605"/>
    </location>
</feature>
<dbReference type="PIRSF" id="PIRSF018169">
    <property type="entry name" value="PAF_acetylhydrolase"/>
    <property type="match status" value="1"/>
</dbReference>
<dbReference type="Proteomes" id="UP001586593">
    <property type="component" value="Unassembled WGS sequence"/>
</dbReference>
<comment type="catalytic activity">
    <reaction evidence="4">
        <text>a 1-O-alkyl-2-acetyl-sn-glycero-3-phosphocholine + H2O = a 1-O-alkyl-sn-glycero-3-phosphocholine + acetate + H(+)</text>
        <dbReference type="Rhea" id="RHEA:17777"/>
        <dbReference type="ChEBI" id="CHEBI:15377"/>
        <dbReference type="ChEBI" id="CHEBI:15378"/>
        <dbReference type="ChEBI" id="CHEBI:30089"/>
        <dbReference type="ChEBI" id="CHEBI:30909"/>
        <dbReference type="ChEBI" id="CHEBI:36707"/>
        <dbReference type="EC" id="3.1.1.47"/>
    </reaction>
</comment>
<evidence type="ECO:0000256" key="1">
    <source>
        <dbReference type="ARBA" id="ARBA00022801"/>
    </source>
</evidence>
<dbReference type="PANTHER" id="PTHR10272:SF7">
    <property type="entry name" value="PHOSPHOLIPASE-RELATED"/>
    <property type="match status" value="1"/>
</dbReference>
<comment type="caution">
    <text evidence="6">The sequence shown here is derived from an EMBL/GenBank/DDBJ whole genome shotgun (WGS) entry which is preliminary data.</text>
</comment>
<gene>
    <name evidence="6" type="ORF">VTK73DRAFT_6032</name>
</gene>
<keyword evidence="2 4" id="KW-0442">Lipid degradation</keyword>
<reference evidence="6 7" key="1">
    <citation type="journal article" date="2024" name="Commun. Biol.">
        <title>Comparative genomic analysis of thermophilic fungi reveals convergent evolutionary adaptations and gene losses.</title>
        <authorList>
            <person name="Steindorff A.S."/>
            <person name="Aguilar-Pontes M.V."/>
            <person name="Robinson A.J."/>
            <person name="Andreopoulos B."/>
            <person name="LaButti K."/>
            <person name="Kuo A."/>
            <person name="Mondo S."/>
            <person name="Riley R."/>
            <person name="Otillar R."/>
            <person name="Haridas S."/>
            <person name="Lipzen A."/>
            <person name="Grimwood J."/>
            <person name="Schmutz J."/>
            <person name="Clum A."/>
            <person name="Reid I.D."/>
            <person name="Moisan M.C."/>
            <person name="Butler G."/>
            <person name="Nguyen T.T.M."/>
            <person name="Dewar K."/>
            <person name="Conant G."/>
            <person name="Drula E."/>
            <person name="Henrissat B."/>
            <person name="Hansel C."/>
            <person name="Singer S."/>
            <person name="Hutchinson M.I."/>
            <person name="de Vries R.P."/>
            <person name="Natvig D.O."/>
            <person name="Powell A.J."/>
            <person name="Tsang A."/>
            <person name="Grigoriev I.V."/>
        </authorList>
    </citation>
    <scope>NUCLEOTIDE SEQUENCE [LARGE SCALE GENOMIC DNA]</scope>
    <source>
        <strain evidence="6 7">ATCC 24622</strain>
    </source>
</reference>
<evidence type="ECO:0000256" key="4">
    <source>
        <dbReference type="PIRNR" id="PIRNR018169"/>
    </source>
</evidence>
<dbReference type="InterPro" id="IPR029058">
    <property type="entry name" value="AB_hydrolase_fold"/>
</dbReference>
<feature type="compositionally biased region" description="Basic and acidic residues" evidence="5">
    <location>
        <begin position="547"/>
        <end position="556"/>
    </location>
</feature>
<evidence type="ECO:0000256" key="5">
    <source>
        <dbReference type="SAM" id="MobiDB-lite"/>
    </source>
</evidence>
<evidence type="ECO:0000256" key="3">
    <source>
        <dbReference type="ARBA" id="ARBA00023098"/>
    </source>
</evidence>
<proteinExistence type="inferred from homology"/>
<dbReference type="InterPro" id="IPR016715">
    <property type="entry name" value="PAF_acetylhydro_eukaryote"/>
</dbReference>
<dbReference type="Pfam" id="PF03403">
    <property type="entry name" value="PAF-AH_p_II"/>
    <property type="match status" value="1"/>
</dbReference>
<dbReference type="EC" id="3.1.1.47" evidence="4"/>
<evidence type="ECO:0000313" key="7">
    <source>
        <dbReference type="Proteomes" id="UP001586593"/>
    </source>
</evidence>
<accession>A0ABR3XXF3</accession>
<keyword evidence="1 4" id="KW-0378">Hydrolase</keyword>
<organism evidence="6 7">
    <name type="scientific">Phialemonium thermophilum</name>
    <dbReference type="NCBI Taxonomy" id="223376"/>
    <lineage>
        <taxon>Eukaryota</taxon>
        <taxon>Fungi</taxon>
        <taxon>Dikarya</taxon>
        <taxon>Ascomycota</taxon>
        <taxon>Pezizomycotina</taxon>
        <taxon>Sordariomycetes</taxon>
        <taxon>Sordariomycetidae</taxon>
        <taxon>Cephalothecales</taxon>
        <taxon>Cephalothecaceae</taxon>
        <taxon>Phialemonium</taxon>
    </lineage>
</organism>
<comment type="similarity">
    <text evidence="4">Belongs to the serine esterase family.</text>
</comment>
<protein>
    <recommendedName>
        <fullName evidence="4">Putative phospholipase</fullName>
        <ecNumber evidence="4">3.1.1.47</ecNumber>
    </recommendedName>
</protein>
<sequence length="605" mass="65614">MVSSLSRLSPVPAFPAYTGPYKVGSVDVEIPVSELDSPSQAPEAADGISTVQFRVFYPATPDSNGPPVTWLPAPQRLHISAYTQFIGINSMLASVLSFLPWHLHYTSIPVHKNAKLATPRNSGGRWPTAVFSHGLGGSRNAYSQIAGSLASHGVVVVCPEHRDGSAAISIIREPGAQDRPISRNPRRLVPYIRLPHEQKPEIWRARDTQIQIRLWELGLIMEAMFGLDSGVDAIAIKNMNQSTSKSALQQFAGRLDVQEPGRIIFAGHSFGAATVTLFLKSTYYADRPEVANIGGQVFAPRTGSNTRRLITEKNPTILLDMWCFPLLSSTFAPLLRLPFPTYADVSGAPGGTALLAIESEAFYKWNEHLHCKARILSPDPTARVVTSTVFKRRRSSQEGAESPNNVELARPNFFYVHQSAHLSQSDFGILFPWLSRKLFGVDEPERALRLNMRAMLQHLRANGIPVARTWHGDLVDGPMGTEGKADSEGFVVAKGTISTTGDRGFDDGVNDDAAILDKSSEGAGVKGWSYIDIVGLGDKAGRTEDELLSRETEHGVSADLSEGEDTERQMEGEMEPGVSPVEKGAPVGSLQRATEGAAKGATTVS</sequence>
<evidence type="ECO:0000313" key="6">
    <source>
        <dbReference type="EMBL" id="KAL1880204.1"/>
    </source>
</evidence>
<dbReference type="SUPFAM" id="SSF53474">
    <property type="entry name" value="alpha/beta-Hydrolases"/>
    <property type="match status" value="1"/>
</dbReference>
<dbReference type="PANTHER" id="PTHR10272">
    <property type="entry name" value="PLATELET-ACTIVATING FACTOR ACETYLHYDROLASE"/>
    <property type="match status" value="1"/>
</dbReference>
<evidence type="ECO:0000256" key="2">
    <source>
        <dbReference type="ARBA" id="ARBA00022963"/>
    </source>
</evidence>
<keyword evidence="7" id="KW-1185">Reference proteome</keyword>